<organism evidence="2 3">
    <name type="scientific">Parachaetomium inaequale</name>
    <dbReference type="NCBI Taxonomy" id="2588326"/>
    <lineage>
        <taxon>Eukaryota</taxon>
        <taxon>Fungi</taxon>
        <taxon>Dikarya</taxon>
        <taxon>Ascomycota</taxon>
        <taxon>Pezizomycotina</taxon>
        <taxon>Sordariomycetes</taxon>
        <taxon>Sordariomycetidae</taxon>
        <taxon>Sordariales</taxon>
        <taxon>Chaetomiaceae</taxon>
        <taxon>Parachaetomium</taxon>
    </lineage>
</organism>
<gene>
    <name evidence="2" type="ORF">C8A01DRAFT_15110</name>
</gene>
<name>A0AAN6SS64_9PEZI</name>
<keyword evidence="1" id="KW-0175">Coiled coil</keyword>
<evidence type="ECO:0000313" key="3">
    <source>
        <dbReference type="Proteomes" id="UP001303115"/>
    </source>
</evidence>
<comment type="caution">
    <text evidence="2">The sequence shown here is derived from an EMBL/GenBank/DDBJ whole genome shotgun (WGS) entry which is preliminary data.</text>
</comment>
<keyword evidence="3" id="KW-1185">Reference proteome</keyword>
<dbReference type="EMBL" id="MU854363">
    <property type="protein sequence ID" value="KAK4041149.1"/>
    <property type="molecule type" value="Genomic_DNA"/>
</dbReference>
<evidence type="ECO:0000313" key="2">
    <source>
        <dbReference type="EMBL" id="KAK4041149.1"/>
    </source>
</evidence>
<dbReference type="AlphaFoldDB" id="A0AAN6SS64"/>
<feature type="coiled-coil region" evidence="1">
    <location>
        <begin position="308"/>
        <end position="350"/>
    </location>
</feature>
<sequence>MSWSDTTYNYRNCYEGPSEYPEVAIDDARKCQVDGCRKKHAFSRPHGDRKVYSRFCSNHTCAKTNPDGVAEDYHCTTPRKSGERYCTVHLTCGEPGCAKRGEYVGVRDYVRWFCVKHRCTSPACRARATDPQQQRCPAHFTTCALPGCPRPAHLHRDGRLDAVCAAHYGTQRCLWPECARRASSRYCPSHHQCRAPGCTGPRTTAEDEFCRAHVCSTLGCKSEARFEGAHCTRHACVVVTCANPRLSAVPSSTLAVGGFDNRDRCAAHARARERRAASLGADDGAGLDWEGLRGRFEMGGERERERERWRLSDDLERLRRRERELEAERALRAERSRETERERLERMQRDFRTWRRMSSDWDRW</sequence>
<evidence type="ECO:0000256" key="1">
    <source>
        <dbReference type="SAM" id="Coils"/>
    </source>
</evidence>
<protein>
    <submittedName>
        <fullName evidence="2">Uncharacterized protein</fullName>
    </submittedName>
</protein>
<proteinExistence type="predicted"/>
<dbReference type="Proteomes" id="UP001303115">
    <property type="component" value="Unassembled WGS sequence"/>
</dbReference>
<reference evidence="3" key="1">
    <citation type="journal article" date="2023" name="Mol. Phylogenet. Evol.">
        <title>Genome-scale phylogeny and comparative genomics of the fungal order Sordariales.</title>
        <authorList>
            <person name="Hensen N."/>
            <person name="Bonometti L."/>
            <person name="Westerberg I."/>
            <person name="Brannstrom I.O."/>
            <person name="Guillou S."/>
            <person name="Cros-Aarteil S."/>
            <person name="Calhoun S."/>
            <person name="Haridas S."/>
            <person name="Kuo A."/>
            <person name="Mondo S."/>
            <person name="Pangilinan J."/>
            <person name="Riley R."/>
            <person name="LaButti K."/>
            <person name="Andreopoulos B."/>
            <person name="Lipzen A."/>
            <person name="Chen C."/>
            <person name="Yan M."/>
            <person name="Daum C."/>
            <person name="Ng V."/>
            <person name="Clum A."/>
            <person name="Steindorff A."/>
            <person name="Ohm R.A."/>
            <person name="Martin F."/>
            <person name="Silar P."/>
            <person name="Natvig D.O."/>
            <person name="Lalanne C."/>
            <person name="Gautier V."/>
            <person name="Ament-Velasquez S.L."/>
            <person name="Kruys A."/>
            <person name="Hutchinson M.I."/>
            <person name="Powell A.J."/>
            <person name="Barry K."/>
            <person name="Miller A.N."/>
            <person name="Grigoriev I.V."/>
            <person name="Debuchy R."/>
            <person name="Gladieux P."/>
            <person name="Hiltunen Thoren M."/>
            <person name="Johannesson H."/>
        </authorList>
    </citation>
    <scope>NUCLEOTIDE SEQUENCE [LARGE SCALE GENOMIC DNA]</scope>
    <source>
        <strain evidence="3">CBS 284.82</strain>
    </source>
</reference>
<accession>A0AAN6SS64</accession>